<dbReference type="Pfam" id="PF19868">
    <property type="entry name" value="DUF6341"/>
    <property type="match status" value="1"/>
</dbReference>
<sequence length="75" mass="8795">MTWKGFWEGIASLFEDVLFIPHKAIVALELDNWFLANAVSWIFVLIAAAAFIYWMLQLKKFDENTESQYTFDESL</sequence>
<evidence type="ECO:0000256" key="1">
    <source>
        <dbReference type="SAM" id="Phobius"/>
    </source>
</evidence>
<dbReference type="STRING" id="797419.SAMN05216556_103105"/>
<dbReference type="Proteomes" id="UP000184172">
    <property type="component" value="Unassembled WGS sequence"/>
</dbReference>
<dbReference type="InterPro" id="IPR045922">
    <property type="entry name" value="DUF6341"/>
</dbReference>
<proteinExistence type="predicted"/>
<name>A0A1M6C107_9FLAO</name>
<dbReference type="RefSeq" id="WP_073215110.1">
    <property type="nucleotide sequence ID" value="NZ_FNNS01000003.1"/>
</dbReference>
<protein>
    <recommendedName>
        <fullName evidence="4">Uracil phosphoribosyltransferase</fullName>
    </recommendedName>
</protein>
<accession>A0A1M6C107</accession>
<dbReference type="EMBL" id="FQYV01000003">
    <property type="protein sequence ID" value="SHI54670.1"/>
    <property type="molecule type" value="Genomic_DNA"/>
</dbReference>
<evidence type="ECO:0008006" key="4">
    <source>
        <dbReference type="Google" id="ProtNLM"/>
    </source>
</evidence>
<reference evidence="3" key="1">
    <citation type="submission" date="2016-11" db="EMBL/GenBank/DDBJ databases">
        <authorList>
            <person name="Varghese N."/>
            <person name="Submissions S."/>
        </authorList>
    </citation>
    <scope>NUCLEOTIDE SEQUENCE [LARGE SCALE GENOMIC DNA]</scope>
    <source>
        <strain evidence="3">DSM 26349</strain>
    </source>
</reference>
<keyword evidence="1" id="KW-1133">Transmembrane helix</keyword>
<dbReference type="OrthoDB" id="1467828at2"/>
<evidence type="ECO:0000313" key="2">
    <source>
        <dbReference type="EMBL" id="SHI54670.1"/>
    </source>
</evidence>
<evidence type="ECO:0000313" key="3">
    <source>
        <dbReference type="Proteomes" id="UP000184172"/>
    </source>
</evidence>
<organism evidence="2 3">
    <name type="scientific">Aequorivita viscosa</name>
    <dbReference type="NCBI Taxonomy" id="797419"/>
    <lineage>
        <taxon>Bacteria</taxon>
        <taxon>Pseudomonadati</taxon>
        <taxon>Bacteroidota</taxon>
        <taxon>Flavobacteriia</taxon>
        <taxon>Flavobacteriales</taxon>
        <taxon>Flavobacteriaceae</taxon>
        <taxon>Aequorivita</taxon>
    </lineage>
</organism>
<feature type="transmembrane region" description="Helical" evidence="1">
    <location>
        <begin position="38"/>
        <end position="56"/>
    </location>
</feature>
<dbReference type="AlphaFoldDB" id="A0A1M6C107"/>
<gene>
    <name evidence="2" type="ORF">SAMN04487908_103105</name>
</gene>
<keyword evidence="1" id="KW-0812">Transmembrane</keyword>
<keyword evidence="1" id="KW-0472">Membrane</keyword>
<keyword evidence="3" id="KW-1185">Reference proteome</keyword>